<comment type="similarity">
    <text evidence="1">Belongs to the CutC family.</text>
</comment>
<dbReference type="InterPro" id="IPR005627">
    <property type="entry name" value="CutC-like"/>
</dbReference>
<dbReference type="Proteomes" id="UP001565368">
    <property type="component" value="Unassembled WGS sequence"/>
</dbReference>
<accession>A0ABR3QDJ1</accession>
<keyword evidence="4" id="KW-1185">Reference proteome</keyword>
<gene>
    <name evidence="3" type="ORF">Q8F55_000533</name>
</gene>
<dbReference type="RefSeq" id="XP_069212729.1">
    <property type="nucleotide sequence ID" value="XM_069349185.1"/>
</dbReference>
<protein>
    <recommendedName>
        <fullName evidence="2">Copper homeostasis protein cutC homolog</fullName>
    </recommendedName>
</protein>
<reference evidence="3 4" key="1">
    <citation type="submission" date="2023-08" db="EMBL/GenBank/DDBJ databases">
        <title>Annotated Genome Sequence of Vanrija albida AlHP1.</title>
        <authorList>
            <person name="Herzog R."/>
        </authorList>
    </citation>
    <scope>NUCLEOTIDE SEQUENCE [LARGE SCALE GENOMIC DNA]</scope>
    <source>
        <strain evidence="3 4">AlHP1</strain>
    </source>
</reference>
<dbReference type="GeneID" id="95981576"/>
<name>A0ABR3QDJ1_9TREE</name>
<dbReference type="Gene3D" id="3.20.20.380">
    <property type="entry name" value="Copper homeostasis (CutC) domain"/>
    <property type="match status" value="1"/>
</dbReference>
<evidence type="ECO:0000256" key="1">
    <source>
        <dbReference type="ARBA" id="ARBA00007768"/>
    </source>
</evidence>
<dbReference type="PANTHER" id="PTHR12598">
    <property type="entry name" value="COPPER HOMEOSTASIS PROTEIN CUTC"/>
    <property type="match status" value="1"/>
</dbReference>
<dbReference type="EMBL" id="JBBXJM010000001">
    <property type="protein sequence ID" value="KAL1412785.1"/>
    <property type="molecule type" value="Genomic_DNA"/>
</dbReference>
<dbReference type="PANTHER" id="PTHR12598:SF0">
    <property type="entry name" value="COPPER HOMEOSTASIS PROTEIN CUTC HOMOLOG"/>
    <property type="match status" value="1"/>
</dbReference>
<sequence length="260" mass="27880">MPRRRIPLEVCIDSLDSANAAAPLLAPGDRFEVCSSLLAGGGLTPSIGLVLVLKELYPDIAIFVMIRPRSGSFVYTHAEVEIMAADIKAFRQAGVDGIVVGCLHPDGEVDMETTQLLADVAEPLPVTFHRAFDVTPDWQRAADDISSIRGITRILTSGHAATAIQGAAELDALFRYVPRHITVTPASGLNADSLAELWRRAPLISEAHLSASGPYNPGPTPTLARGVALGFGSGDEWRLNPRKLEGVVDLCERYAERHGP</sequence>
<dbReference type="InterPro" id="IPR036822">
    <property type="entry name" value="CutC-like_dom_sf"/>
</dbReference>
<comment type="caution">
    <text evidence="3">The sequence shown here is derived from an EMBL/GenBank/DDBJ whole genome shotgun (WGS) entry which is preliminary data.</text>
</comment>
<organism evidence="3 4">
    <name type="scientific">Vanrija albida</name>
    <dbReference type="NCBI Taxonomy" id="181172"/>
    <lineage>
        <taxon>Eukaryota</taxon>
        <taxon>Fungi</taxon>
        <taxon>Dikarya</taxon>
        <taxon>Basidiomycota</taxon>
        <taxon>Agaricomycotina</taxon>
        <taxon>Tremellomycetes</taxon>
        <taxon>Trichosporonales</taxon>
        <taxon>Trichosporonaceae</taxon>
        <taxon>Vanrija</taxon>
    </lineage>
</organism>
<dbReference type="SUPFAM" id="SSF110395">
    <property type="entry name" value="CutC-like"/>
    <property type="match status" value="1"/>
</dbReference>
<evidence type="ECO:0000256" key="2">
    <source>
        <dbReference type="ARBA" id="ARBA00019014"/>
    </source>
</evidence>
<dbReference type="Pfam" id="PF03932">
    <property type="entry name" value="CutC"/>
    <property type="match status" value="1"/>
</dbReference>
<proteinExistence type="inferred from homology"/>
<evidence type="ECO:0000313" key="3">
    <source>
        <dbReference type="EMBL" id="KAL1412785.1"/>
    </source>
</evidence>
<evidence type="ECO:0000313" key="4">
    <source>
        <dbReference type="Proteomes" id="UP001565368"/>
    </source>
</evidence>
<dbReference type="HAMAP" id="MF_00795">
    <property type="entry name" value="CutC"/>
    <property type="match status" value="1"/>
</dbReference>